<protein>
    <submittedName>
        <fullName evidence="1">Uncharacterized protein</fullName>
    </submittedName>
</protein>
<dbReference type="EMBL" id="CACTIH010007697">
    <property type="protein sequence ID" value="CAA3017362.1"/>
    <property type="molecule type" value="Genomic_DNA"/>
</dbReference>
<keyword evidence="2" id="KW-1185">Reference proteome</keyword>
<accession>A0A8S0UKK9</accession>
<gene>
    <name evidence="1" type="ORF">OLEA9_A096261</name>
</gene>
<dbReference type="Gramene" id="OE9A096261T1">
    <property type="protein sequence ID" value="OE9A096261C1"/>
    <property type="gene ID" value="OE9A096261"/>
</dbReference>
<sequence>MSTYFSYVHQRNQGLHAERFPQSSSIFFQGDSTATDGDSKVIDGESKATDSIISPSLLHPSPPRCSAISFVKAFDGFFPDSNLQPPSSPTKSASKAEGCRRGADMRALRRQRCCPTSAFAGRRGADHSVYHLLCSALLRSCCLSISSSDAPSSYAEIFVEIKNCIKTMLVTSCTLAPSGEN</sequence>
<name>A0A8S0UKK9_OLEEU</name>
<organism evidence="1 2">
    <name type="scientific">Olea europaea subsp. europaea</name>
    <dbReference type="NCBI Taxonomy" id="158383"/>
    <lineage>
        <taxon>Eukaryota</taxon>
        <taxon>Viridiplantae</taxon>
        <taxon>Streptophyta</taxon>
        <taxon>Embryophyta</taxon>
        <taxon>Tracheophyta</taxon>
        <taxon>Spermatophyta</taxon>
        <taxon>Magnoliopsida</taxon>
        <taxon>eudicotyledons</taxon>
        <taxon>Gunneridae</taxon>
        <taxon>Pentapetalae</taxon>
        <taxon>asterids</taxon>
        <taxon>lamiids</taxon>
        <taxon>Lamiales</taxon>
        <taxon>Oleaceae</taxon>
        <taxon>Oleeae</taxon>
        <taxon>Olea</taxon>
    </lineage>
</organism>
<dbReference type="Proteomes" id="UP000594638">
    <property type="component" value="Unassembled WGS sequence"/>
</dbReference>
<comment type="caution">
    <text evidence="1">The sequence shown here is derived from an EMBL/GenBank/DDBJ whole genome shotgun (WGS) entry which is preliminary data.</text>
</comment>
<dbReference type="AlphaFoldDB" id="A0A8S0UKK9"/>
<reference evidence="1 2" key="1">
    <citation type="submission" date="2019-12" db="EMBL/GenBank/DDBJ databases">
        <authorList>
            <person name="Alioto T."/>
            <person name="Alioto T."/>
            <person name="Gomez Garrido J."/>
        </authorList>
    </citation>
    <scope>NUCLEOTIDE SEQUENCE [LARGE SCALE GENOMIC DNA]</scope>
</reference>
<evidence type="ECO:0000313" key="1">
    <source>
        <dbReference type="EMBL" id="CAA3017362.1"/>
    </source>
</evidence>
<proteinExistence type="predicted"/>
<evidence type="ECO:0000313" key="2">
    <source>
        <dbReference type="Proteomes" id="UP000594638"/>
    </source>
</evidence>